<reference evidence="2 4" key="1">
    <citation type="submission" date="2015-10" db="EMBL/GenBank/DDBJ databases">
        <title>The cercosporin biosynthetic gene cluster was horizontally transferred to several fungal lineages and shown to be expanded in Cercospora beticola based on microsynteny with recipient genomes.</title>
        <authorList>
            <person name="De Jonge R."/>
            <person name="Ebert M.K."/>
            <person name="Suttle J.C."/>
            <person name="Jurick Ii W.M."/>
            <person name="Secor G.A."/>
            <person name="Thomma B.P."/>
            <person name="Van De Peer Y."/>
            <person name="Bolton M.D."/>
        </authorList>
    </citation>
    <scope>NUCLEOTIDE SEQUENCE [LARGE SCALE GENOMIC DNA]</scope>
    <source>
        <strain evidence="2 4">09-40</strain>
    </source>
</reference>
<dbReference type="Proteomes" id="UP000230605">
    <property type="component" value="Chromosome 2"/>
</dbReference>
<protein>
    <recommendedName>
        <fullName evidence="6">F-box domain-containing protein</fullName>
    </recommendedName>
</protein>
<accession>A0A2G5HYX8</accession>
<feature type="region of interest" description="Disordered" evidence="1">
    <location>
        <begin position="258"/>
        <end position="277"/>
    </location>
</feature>
<proteinExistence type="predicted"/>
<evidence type="ECO:0000313" key="4">
    <source>
        <dbReference type="Proteomes" id="UP000230605"/>
    </source>
</evidence>
<gene>
    <name evidence="2" type="ORF">CB0940_06517</name>
    <name evidence="3" type="ORF">RHO25_003771</name>
</gene>
<evidence type="ECO:0000313" key="2">
    <source>
        <dbReference type="EMBL" id="PIA97736.1"/>
    </source>
</evidence>
<dbReference type="SUPFAM" id="SSF81383">
    <property type="entry name" value="F-box domain"/>
    <property type="match status" value="1"/>
</dbReference>
<dbReference type="AlphaFoldDB" id="A0A2G5HYX8"/>
<name>A0A2G5HYX8_CERBT</name>
<dbReference type="EMBL" id="LKMD01000102">
    <property type="protein sequence ID" value="PIA97736.1"/>
    <property type="molecule type" value="Genomic_DNA"/>
</dbReference>
<keyword evidence="5" id="KW-1185">Reference proteome</keyword>
<dbReference type="InterPro" id="IPR036047">
    <property type="entry name" value="F-box-like_dom_sf"/>
</dbReference>
<evidence type="ECO:0008006" key="6">
    <source>
        <dbReference type="Google" id="ProtNLM"/>
    </source>
</evidence>
<dbReference type="Proteomes" id="UP001302367">
    <property type="component" value="Chromosome 2"/>
</dbReference>
<reference evidence="3 5" key="2">
    <citation type="submission" date="2023-09" db="EMBL/GenBank/DDBJ databases">
        <title>Complete-Gapless Cercospora beticola genome.</title>
        <authorList>
            <person name="Wyatt N.A."/>
            <person name="Spanner R.E."/>
            <person name="Bolton M.D."/>
        </authorList>
    </citation>
    <scope>NUCLEOTIDE SEQUENCE [LARGE SCALE GENOMIC DNA]</scope>
    <source>
        <strain evidence="3">Cb09-40</strain>
    </source>
</reference>
<evidence type="ECO:0000313" key="5">
    <source>
        <dbReference type="Proteomes" id="UP001302367"/>
    </source>
</evidence>
<evidence type="ECO:0000256" key="1">
    <source>
        <dbReference type="SAM" id="MobiDB-lite"/>
    </source>
</evidence>
<dbReference type="EMBL" id="CP134185">
    <property type="protein sequence ID" value="WPA99155.1"/>
    <property type="molecule type" value="Genomic_DNA"/>
</dbReference>
<evidence type="ECO:0000313" key="3">
    <source>
        <dbReference type="EMBL" id="WPA99155.1"/>
    </source>
</evidence>
<organism evidence="2 4">
    <name type="scientific">Cercospora beticola</name>
    <name type="common">Sugarbeet leaf spot fungus</name>
    <dbReference type="NCBI Taxonomy" id="122368"/>
    <lineage>
        <taxon>Eukaryota</taxon>
        <taxon>Fungi</taxon>
        <taxon>Dikarya</taxon>
        <taxon>Ascomycota</taxon>
        <taxon>Pezizomycotina</taxon>
        <taxon>Dothideomycetes</taxon>
        <taxon>Dothideomycetidae</taxon>
        <taxon>Mycosphaerellales</taxon>
        <taxon>Mycosphaerellaceae</taxon>
        <taxon>Cercospora</taxon>
    </lineage>
</organism>
<sequence>MAAATATLDTGELLELILLNLDTKTLLLSQRVDRRWHYIIRHSKMLQKKLFLLPTNSFDEILELGLLDASKSERYNILDATSQRSKQFLEQVVILNDLLFDTTREWKLRSVAFADPATRSGTFIPSWQRMLLTQPPPSTGRGDVMFWFEDSHDNDELCEGVNTLGDMMQKIYVKEASLPGFDVDWQSAAVRPVKHAVDGTYYMKLMVQRQKDAVKLPVKKVPSLTDVRKAAELTTRFENRFQDDFFVDDEFDNVQTTAATHDDASWPSDQGAEFANL</sequence>
<dbReference type="OrthoDB" id="3800738at2759"/>